<protein>
    <recommendedName>
        <fullName evidence="2">HNH nuclease domain-containing protein</fullName>
    </recommendedName>
</protein>
<dbReference type="EMBL" id="JAUIQD010000005">
    <property type="protein sequence ID" value="KAK3349160.1"/>
    <property type="molecule type" value="Genomic_DNA"/>
</dbReference>
<name>A0AAJ0HEQ3_9PEZI</name>
<dbReference type="Proteomes" id="UP001275084">
    <property type="component" value="Unassembled WGS sequence"/>
</dbReference>
<evidence type="ECO:0000313" key="3">
    <source>
        <dbReference type="EMBL" id="KAK3349160.1"/>
    </source>
</evidence>
<reference evidence="3" key="2">
    <citation type="submission" date="2023-06" db="EMBL/GenBank/DDBJ databases">
        <authorList>
            <consortium name="Lawrence Berkeley National Laboratory"/>
            <person name="Haridas S."/>
            <person name="Hensen N."/>
            <person name="Bonometti L."/>
            <person name="Westerberg I."/>
            <person name="Brannstrom I.O."/>
            <person name="Guillou S."/>
            <person name="Cros-Aarteil S."/>
            <person name="Calhoun S."/>
            <person name="Kuo A."/>
            <person name="Mondo S."/>
            <person name="Pangilinan J."/>
            <person name="Riley R."/>
            <person name="Labutti K."/>
            <person name="Andreopoulos B."/>
            <person name="Lipzen A."/>
            <person name="Chen C."/>
            <person name="Yanf M."/>
            <person name="Daum C."/>
            <person name="Ng V."/>
            <person name="Clum A."/>
            <person name="Steindorff A."/>
            <person name="Ohm R."/>
            <person name="Martin F."/>
            <person name="Silar P."/>
            <person name="Natvig D."/>
            <person name="Lalanne C."/>
            <person name="Gautier V."/>
            <person name="Ament-Velasquez S.L."/>
            <person name="Kruys A."/>
            <person name="Hutchinson M.I."/>
            <person name="Powell A.J."/>
            <person name="Barry K."/>
            <person name="Miller A.N."/>
            <person name="Grigoriev I.V."/>
            <person name="Debuchy R."/>
            <person name="Gladieux P."/>
            <person name="Thoren M.H."/>
            <person name="Johannesson H."/>
        </authorList>
    </citation>
    <scope>NUCLEOTIDE SEQUENCE</scope>
    <source>
        <strain evidence="3">CBS 955.72</strain>
    </source>
</reference>
<keyword evidence="4" id="KW-1185">Reference proteome</keyword>
<evidence type="ECO:0000313" key="4">
    <source>
        <dbReference type="Proteomes" id="UP001275084"/>
    </source>
</evidence>
<reference evidence="3" key="1">
    <citation type="journal article" date="2023" name="Mol. Phylogenet. Evol.">
        <title>Genome-scale phylogeny and comparative genomics of the fungal order Sordariales.</title>
        <authorList>
            <person name="Hensen N."/>
            <person name="Bonometti L."/>
            <person name="Westerberg I."/>
            <person name="Brannstrom I.O."/>
            <person name="Guillou S."/>
            <person name="Cros-Aarteil S."/>
            <person name="Calhoun S."/>
            <person name="Haridas S."/>
            <person name="Kuo A."/>
            <person name="Mondo S."/>
            <person name="Pangilinan J."/>
            <person name="Riley R."/>
            <person name="LaButti K."/>
            <person name="Andreopoulos B."/>
            <person name="Lipzen A."/>
            <person name="Chen C."/>
            <person name="Yan M."/>
            <person name="Daum C."/>
            <person name="Ng V."/>
            <person name="Clum A."/>
            <person name="Steindorff A."/>
            <person name="Ohm R.A."/>
            <person name="Martin F."/>
            <person name="Silar P."/>
            <person name="Natvig D.O."/>
            <person name="Lalanne C."/>
            <person name="Gautier V."/>
            <person name="Ament-Velasquez S.L."/>
            <person name="Kruys A."/>
            <person name="Hutchinson M.I."/>
            <person name="Powell A.J."/>
            <person name="Barry K."/>
            <person name="Miller A.N."/>
            <person name="Grigoriev I.V."/>
            <person name="Debuchy R."/>
            <person name="Gladieux P."/>
            <person name="Hiltunen Thoren M."/>
            <person name="Johannesson H."/>
        </authorList>
    </citation>
    <scope>NUCLEOTIDE SEQUENCE</scope>
    <source>
        <strain evidence="3">CBS 955.72</strain>
    </source>
</reference>
<gene>
    <name evidence="3" type="ORF">B0T25DRAFT_569812</name>
</gene>
<feature type="transmembrane region" description="Helical" evidence="1">
    <location>
        <begin position="12"/>
        <end position="32"/>
    </location>
</feature>
<comment type="caution">
    <text evidence="3">The sequence shown here is derived from an EMBL/GenBank/DDBJ whole genome shotgun (WGS) entry which is preliminary data.</text>
</comment>
<keyword evidence="1" id="KW-0472">Membrane</keyword>
<evidence type="ECO:0000256" key="1">
    <source>
        <dbReference type="SAM" id="Phobius"/>
    </source>
</evidence>
<sequence length="233" mass="26958">MKQVYCPDHNAIWEPVLGVWLVGELVVAANLFPWQSADMMKPIFGAEARDELFSPANGIFLHHAIERAFDRGFLVIVPDIEIEPRNPLAPWEDQEERRNAEREWERKHPREYRIKVLDATPCCMGEPVFPKEVFKFEFETLAELDGRRLKFHNDARPRARYIWWSFLSAVTQLTWKGSVAVPDSLIQKEVLKGTRHWGTFGKYHNEGMLKGFTQELGHDASSIASSIMEHAIE</sequence>
<keyword evidence="1" id="KW-1133">Transmembrane helix</keyword>
<dbReference type="Pfam" id="PF13391">
    <property type="entry name" value="HNH_2"/>
    <property type="match status" value="1"/>
</dbReference>
<accession>A0AAJ0HEQ3</accession>
<organism evidence="3 4">
    <name type="scientific">Lasiosphaeria hispida</name>
    <dbReference type="NCBI Taxonomy" id="260671"/>
    <lineage>
        <taxon>Eukaryota</taxon>
        <taxon>Fungi</taxon>
        <taxon>Dikarya</taxon>
        <taxon>Ascomycota</taxon>
        <taxon>Pezizomycotina</taxon>
        <taxon>Sordariomycetes</taxon>
        <taxon>Sordariomycetidae</taxon>
        <taxon>Sordariales</taxon>
        <taxon>Lasiosphaeriaceae</taxon>
        <taxon>Lasiosphaeria</taxon>
    </lineage>
</organism>
<feature type="domain" description="HNH nuclease" evidence="2">
    <location>
        <begin position="23"/>
        <end position="77"/>
    </location>
</feature>
<proteinExistence type="predicted"/>
<evidence type="ECO:0000259" key="2">
    <source>
        <dbReference type="Pfam" id="PF13391"/>
    </source>
</evidence>
<dbReference type="AlphaFoldDB" id="A0AAJ0HEQ3"/>
<keyword evidence="1" id="KW-0812">Transmembrane</keyword>
<dbReference type="InterPro" id="IPR003615">
    <property type="entry name" value="HNH_nuc"/>
</dbReference>